<reference evidence="1 2" key="1">
    <citation type="submission" date="2015-07" db="EMBL/GenBank/DDBJ databases">
        <title>Draft genome sequence of a diazotrophic, plant growth-promoting rhizobacterium of the Pseudomonas syringae complex.</title>
        <authorList>
            <person name="Patten C.L."/>
            <person name="Jeong H."/>
        </authorList>
    </citation>
    <scope>NUCLEOTIDE SEQUENCE [LARGE SCALE GENOMIC DNA]</scope>
    <source>
        <strain evidence="1 2">GR12-2</strain>
    </source>
</reference>
<dbReference type="AlphaFoldDB" id="A0A1C7Z465"/>
<dbReference type="OrthoDB" id="598095at2"/>
<dbReference type="RefSeq" id="WP_065834067.1">
    <property type="nucleotide sequence ID" value="NZ_LGSI01000049.1"/>
</dbReference>
<gene>
    <name evidence="1" type="ORF">AFK24_15690</name>
</gene>
<name>A0A1C7Z465_PSESX</name>
<sequence>MADFWGFRWFTLLVLFGIGGCSSISLESAKSLSSAGESFTVQAKAAVFVSESEYQLARDSEALMHGYSDTTTDDQYKEILSLSEKLNGELSKRAAVLDKLGEVYSAFGSLAAINAAGDTESAIDMLGASINEYATARGKEQPVKASVAGVISKVGGLTAGEVQKRRVKEVSVEIRLRLIAFKSLLSDPLVASQMHSYKSHVGSSYGAAVRQLWDSGLYDPTQLLNDFGSVSGMTAQKDALKTINSSPQLQRAFREFLAKRQEQKLTLIAESYESTLSILGKLIGGHEKLEKGEELNLARIREMTARLKEIVSIISKAKAGDS</sequence>
<dbReference type="Proteomes" id="UP000093104">
    <property type="component" value="Unassembled WGS sequence"/>
</dbReference>
<comment type="caution">
    <text evidence="1">The sequence shown here is derived from an EMBL/GenBank/DDBJ whole genome shotgun (WGS) entry which is preliminary data.</text>
</comment>
<protein>
    <submittedName>
        <fullName evidence="1">Uncharacterized protein</fullName>
    </submittedName>
</protein>
<evidence type="ECO:0000313" key="1">
    <source>
        <dbReference type="EMBL" id="OCR24189.1"/>
    </source>
</evidence>
<proteinExistence type="predicted"/>
<organism evidence="1 2">
    <name type="scientific">Pseudomonas syringae</name>
    <dbReference type="NCBI Taxonomy" id="317"/>
    <lineage>
        <taxon>Bacteria</taxon>
        <taxon>Pseudomonadati</taxon>
        <taxon>Pseudomonadota</taxon>
        <taxon>Gammaproteobacteria</taxon>
        <taxon>Pseudomonadales</taxon>
        <taxon>Pseudomonadaceae</taxon>
        <taxon>Pseudomonas</taxon>
    </lineage>
</organism>
<dbReference type="EMBL" id="LGSI01000049">
    <property type="protein sequence ID" value="OCR24189.1"/>
    <property type="molecule type" value="Genomic_DNA"/>
</dbReference>
<evidence type="ECO:0000313" key="2">
    <source>
        <dbReference type="Proteomes" id="UP000093104"/>
    </source>
</evidence>
<accession>A0A1C7Z465</accession>